<feature type="compositionally biased region" description="Low complexity" evidence="3">
    <location>
        <begin position="109"/>
        <end position="123"/>
    </location>
</feature>
<dbReference type="PANTHER" id="PTHR24207:SF0">
    <property type="entry name" value="LIPOMA-PREFERRED PARTNER"/>
    <property type="match status" value="1"/>
</dbReference>
<feature type="compositionally biased region" description="Pro residues" evidence="3">
    <location>
        <begin position="147"/>
        <end position="157"/>
    </location>
</feature>
<gene>
    <name evidence="4" type="primary">LOC109699517</name>
</gene>
<feature type="compositionally biased region" description="Polar residues" evidence="3">
    <location>
        <begin position="173"/>
        <end position="184"/>
    </location>
</feature>
<evidence type="ECO:0000256" key="1">
    <source>
        <dbReference type="ARBA" id="ARBA00022737"/>
    </source>
</evidence>
<reference evidence="4" key="1">
    <citation type="submission" date="2023-09" db="UniProtKB">
        <authorList>
            <consortium name="Ensembl"/>
        </authorList>
    </citation>
    <scope>IDENTIFICATION</scope>
</reference>
<keyword evidence="2" id="KW-0479">Metal-binding</keyword>
<protein>
    <recommendedName>
        <fullName evidence="5">Lipoma-preferred partner</fullName>
    </recommendedName>
</protein>
<dbReference type="GO" id="GO:0098609">
    <property type="term" value="P:cell-cell adhesion"/>
    <property type="evidence" value="ECO:0007669"/>
    <property type="project" value="TreeGrafter"/>
</dbReference>
<proteinExistence type="predicted"/>
<feature type="region of interest" description="Disordered" evidence="3">
    <location>
        <begin position="26"/>
        <end position="81"/>
    </location>
</feature>
<dbReference type="Ensembl" id="ENSCCNT00000034747.1">
    <property type="protein sequence ID" value="ENSCCNP00000027451.1"/>
    <property type="gene ID" value="ENSCCNG00000026539.1"/>
</dbReference>
<evidence type="ECO:0008006" key="5">
    <source>
        <dbReference type="Google" id="ProtNLM"/>
    </source>
</evidence>
<dbReference type="GO" id="GO:0001725">
    <property type="term" value="C:stress fiber"/>
    <property type="evidence" value="ECO:0007669"/>
    <property type="project" value="TreeGrafter"/>
</dbReference>
<name>A0A8C0XEY7_CASCN</name>
<dbReference type="AlphaFoldDB" id="A0A8C0XEY7"/>
<accession>A0A8C0XEY7</accession>
<organism evidence="4">
    <name type="scientific">Castor canadensis</name>
    <name type="common">American beaver</name>
    <dbReference type="NCBI Taxonomy" id="51338"/>
    <lineage>
        <taxon>Eukaryota</taxon>
        <taxon>Metazoa</taxon>
        <taxon>Chordata</taxon>
        <taxon>Craniata</taxon>
        <taxon>Vertebrata</taxon>
        <taxon>Euteleostomi</taxon>
        <taxon>Mammalia</taxon>
        <taxon>Eutheria</taxon>
        <taxon>Euarchontoglires</taxon>
        <taxon>Glires</taxon>
        <taxon>Rodentia</taxon>
        <taxon>Castorimorpha</taxon>
        <taxon>Castoridae</taxon>
        <taxon>Castor</taxon>
    </lineage>
</organism>
<feature type="compositionally biased region" description="Polar residues" evidence="3">
    <location>
        <begin position="135"/>
        <end position="145"/>
    </location>
</feature>
<evidence type="ECO:0000256" key="3">
    <source>
        <dbReference type="SAM" id="MobiDB-lite"/>
    </source>
</evidence>
<keyword evidence="2" id="KW-0862">Zinc</keyword>
<feature type="region of interest" description="Disordered" evidence="3">
    <location>
        <begin position="96"/>
        <end position="184"/>
    </location>
</feature>
<sequence>MAIKKCFIPPIPTSSCLPPKNPVSLPLSCDFLPPPPPPLDDTGVLPSGSGNFPPPPPLDEGAFKVQGNPGGKTLEERRSSLDAEIDSLTSILADLECSSPYKPRPPQGTTSSTASPPVSTPVTGHKRMVIPNQPPLTATKKSTMKPQPAPQAAPIPVTPIGTLKPQPQPVPASYTTASTPSRPTFNVQVKSAQPSPHYMAGPSSGQMYNPGPHGYNTQPVSMSGQCPPPPTRAGTDYSYIPSPGLQPEPGYGYAPNQGRYYEPYYAAGPGYGGRNDSDPAYAQQGHPNTWKREPGYSLPVAGNQNPSGMYPATGPKKTYITDPVSAPCAPPLQPKGGHTGPMGPPSVPPSFRPEDELEHLTKKMLYDMENPPADEYFGEWGLKLTSEVNVVFLFPYFIMRSIGSTLKLFES</sequence>
<keyword evidence="2" id="KW-0440">LIM domain</keyword>
<evidence type="ECO:0000256" key="2">
    <source>
        <dbReference type="ARBA" id="ARBA00023038"/>
    </source>
</evidence>
<evidence type="ECO:0000313" key="4">
    <source>
        <dbReference type="Ensembl" id="ENSCCNP00000027451.1"/>
    </source>
</evidence>
<dbReference type="PANTHER" id="PTHR24207">
    <property type="entry name" value="ZYX102 PROTEIN"/>
    <property type="match status" value="1"/>
</dbReference>
<dbReference type="GO" id="GO:0005925">
    <property type="term" value="C:focal adhesion"/>
    <property type="evidence" value="ECO:0007669"/>
    <property type="project" value="TreeGrafter"/>
</dbReference>
<keyword evidence="1" id="KW-0677">Repeat</keyword>